<gene>
    <name evidence="7" type="ORF">B1812_16420</name>
</gene>
<dbReference type="Gene3D" id="3.40.50.970">
    <property type="match status" value="1"/>
</dbReference>
<sequence>MGFDFHIDYLQLLSPAGVLSDGEEPIAQDSERLVGFHRAMTRARSFDTKAIALQRTGQLGTFASALGQEAIGVGVAAAMRRDDLLVPSYRDHAAQFMRGVSMKEILLYWGGDERGSDFANARTDFPICVPVGTQVAHAVGGAYAFKLRKEERVAVCFIGDGGTGNGGFYEPLNMAGVWRAPLVVIINNNGWAISTPRALGSAAETLAQKAVAAGVTGRQVDGNDVLAVHQAAREAIEKARGGDGPTVIEALSYRLGDHTTADDATRYRDPETVRAAWAREPIGRLRTLLMARGLWSPEQESALLKACGEEVEREVASYLATPALSSDSMFDNLFATLPSSMRRQRDEARRHAPAPGGRHG</sequence>
<reference evidence="7 8" key="1">
    <citation type="submission" date="2017-02" db="EMBL/GenBank/DDBJ databases">
        <authorList>
            <person name="Peterson S.W."/>
        </authorList>
    </citation>
    <scope>NUCLEOTIDE SEQUENCE [LARGE SCALE GENOMIC DNA]</scope>
    <source>
        <strain evidence="7 8">S285</strain>
    </source>
</reference>
<dbReference type="EMBL" id="CP019948">
    <property type="protein sequence ID" value="ARN82405.1"/>
    <property type="molecule type" value="Genomic_DNA"/>
</dbReference>
<dbReference type="KEGG" id="mbry:B1812_16420"/>
<evidence type="ECO:0000256" key="3">
    <source>
        <dbReference type="ARBA" id="ARBA00023052"/>
    </source>
</evidence>
<evidence type="ECO:0000259" key="6">
    <source>
        <dbReference type="Pfam" id="PF00676"/>
    </source>
</evidence>
<dbReference type="PANTHER" id="PTHR43380:SF1">
    <property type="entry name" value="2-OXOISOVALERATE DEHYDROGENASE SUBUNIT ALPHA, MITOCHONDRIAL"/>
    <property type="match status" value="1"/>
</dbReference>
<comment type="cofactor">
    <cofactor evidence="1 4">
        <name>thiamine diphosphate</name>
        <dbReference type="ChEBI" id="CHEBI:58937"/>
    </cofactor>
</comment>
<evidence type="ECO:0000256" key="2">
    <source>
        <dbReference type="ARBA" id="ARBA00023002"/>
    </source>
</evidence>
<comment type="subunit">
    <text evidence="4">Heterodimer of an alpha and a beta chain.</text>
</comment>
<organism evidence="7 8">
    <name type="scientific">Methylocystis bryophila</name>
    <dbReference type="NCBI Taxonomy" id="655015"/>
    <lineage>
        <taxon>Bacteria</taxon>
        <taxon>Pseudomonadati</taxon>
        <taxon>Pseudomonadota</taxon>
        <taxon>Alphaproteobacteria</taxon>
        <taxon>Hyphomicrobiales</taxon>
        <taxon>Methylocystaceae</taxon>
        <taxon>Methylocystis</taxon>
    </lineage>
</organism>
<keyword evidence="8" id="KW-1185">Reference proteome</keyword>
<name>A0A1W6MXT4_9HYPH</name>
<protein>
    <recommendedName>
        <fullName evidence="4">Pyruvate dehydrogenase E1 component subunit alpha</fullName>
        <ecNumber evidence="4">1.2.4.1</ecNumber>
    </recommendedName>
</protein>
<dbReference type="Proteomes" id="UP000193978">
    <property type="component" value="Chromosome"/>
</dbReference>
<dbReference type="AlphaFoldDB" id="A0A1W6MXT4"/>
<dbReference type="InterPro" id="IPR001017">
    <property type="entry name" value="DH_E1"/>
</dbReference>
<feature type="region of interest" description="Disordered" evidence="5">
    <location>
        <begin position="340"/>
        <end position="360"/>
    </location>
</feature>
<keyword evidence="2 4" id="KW-0560">Oxidoreductase</keyword>
<dbReference type="SUPFAM" id="SSF52518">
    <property type="entry name" value="Thiamin diphosphate-binding fold (THDP-binding)"/>
    <property type="match status" value="1"/>
</dbReference>
<comment type="catalytic activity">
    <reaction evidence="4">
        <text>N(6)-[(R)-lipoyl]-L-lysyl-[protein] + pyruvate + H(+) = N(6)-[(R)-S(8)-acetyldihydrolipoyl]-L-lysyl-[protein] + CO2</text>
        <dbReference type="Rhea" id="RHEA:19189"/>
        <dbReference type="Rhea" id="RHEA-COMP:10474"/>
        <dbReference type="Rhea" id="RHEA-COMP:10478"/>
        <dbReference type="ChEBI" id="CHEBI:15361"/>
        <dbReference type="ChEBI" id="CHEBI:15378"/>
        <dbReference type="ChEBI" id="CHEBI:16526"/>
        <dbReference type="ChEBI" id="CHEBI:83099"/>
        <dbReference type="ChEBI" id="CHEBI:83111"/>
        <dbReference type="EC" id="1.2.4.1"/>
    </reaction>
</comment>
<dbReference type="OrthoDB" id="9766715at2"/>
<dbReference type="InterPro" id="IPR017596">
    <property type="entry name" value="PdhA/BkdA"/>
</dbReference>
<dbReference type="GO" id="GO:0004739">
    <property type="term" value="F:pyruvate dehydrogenase (acetyl-transferring) activity"/>
    <property type="evidence" value="ECO:0007669"/>
    <property type="project" value="UniProtKB-UniRule"/>
</dbReference>
<dbReference type="STRING" id="655015.B1812_16420"/>
<dbReference type="InterPro" id="IPR029061">
    <property type="entry name" value="THDP-binding"/>
</dbReference>
<feature type="domain" description="Dehydrogenase E1 component" evidence="6">
    <location>
        <begin position="38"/>
        <end position="317"/>
    </location>
</feature>
<dbReference type="GO" id="GO:0009083">
    <property type="term" value="P:branched-chain amino acid catabolic process"/>
    <property type="evidence" value="ECO:0007669"/>
    <property type="project" value="TreeGrafter"/>
</dbReference>
<dbReference type="InterPro" id="IPR050771">
    <property type="entry name" value="Alpha-ketoacid_DH_E1_comp"/>
</dbReference>
<keyword evidence="4 7" id="KW-0670">Pyruvate</keyword>
<keyword evidence="3 4" id="KW-0786">Thiamine pyrophosphate</keyword>
<dbReference type="PANTHER" id="PTHR43380">
    <property type="entry name" value="2-OXOISOVALERATE DEHYDROGENASE SUBUNIT ALPHA, MITOCHONDRIAL"/>
    <property type="match status" value="1"/>
</dbReference>
<evidence type="ECO:0000256" key="1">
    <source>
        <dbReference type="ARBA" id="ARBA00001964"/>
    </source>
</evidence>
<dbReference type="CDD" id="cd02000">
    <property type="entry name" value="TPP_E1_PDC_ADC_BCADC"/>
    <property type="match status" value="1"/>
</dbReference>
<dbReference type="NCBIfam" id="TIGR03181">
    <property type="entry name" value="PDH_E1_alph_x"/>
    <property type="match status" value="1"/>
</dbReference>
<evidence type="ECO:0000256" key="5">
    <source>
        <dbReference type="SAM" id="MobiDB-lite"/>
    </source>
</evidence>
<proteinExistence type="predicted"/>
<evidence type="ECO:0000256" key="4">
    <source>
        <dbReference type="RuleBase" id="RU366007"/>
    </source>
</evidence>
<dbReference type="Pfam" id="PF00676">
    <property type="entry name" value="E1_dh"/>
    <property type="match status" value="1"/>
</dbReference>
<comment type="function">
    <text evidence="4">The pyruvate dehydrogenase complex catalyzes the overall conversion of pyruvate to acetyl-CoA and CO(2). It contains multiple copies of three enzymatic components: pyruvate dehydrogenase (E1), dihydrolipoamide acetyltransferase (E2) and lipoamide dehydrogenase (E3).</text>
</comment>
<dbReference type="RefSeq" id="WP_085772530.1">
    <property type="nucleotide sequence ID" value="NZ_AP027149.1"/>
</dbReference>
<dbReference type="EC" id="1.2.4.1" evidence="4"/>
<evidence type="ECO:0000313" key="8">
    <source>
        <dbReference type="Proteomes" id="UP000193978"/>
    </source>
</evidence>
<accession>A0A1W6MXT4</accession>
<evidence type="ECO:0000313" key="7">
    <source>
        <dbReference type="EMBL" id="ARN82405.1"/>
    </source>
</evidence>